<dbReference type="Pfam" id="PF21787">
    <property type="entry name" value="TNP-like_RNaseH_N"/>
    <property type="match status" value="1"/>
</dbReference>
<dbReference type="InterPro" id="IPR048365">
    <property type="entry name" value="TNP-like_RNaseH_N"/>
</dbReference>
<reference evidence="2 3" key="1">
    <citation type="journal article" date="2021" name="Elife">
        <title>Chloroplast acquisition without the gene transfer in kleptoplastic sea slugs, Plakobranchus ocellatus.</title>
        <authorList>
            <person name="Maeda T."/>
            <person name="Takahashi S."/>
            <person name="Yoshida T."/>
            <person name="Shimamura S."/>
            <person name="Takaki Y."/>
            <person name="Nagai Y."/>
            <person name="Toyoda A."/>
            <person name="Suzuki Y."/>
            <person name="Arimoto A."/>
            <person name="Ishii H."/>
            <person name="Satoh N."/>
            <person name="Nishiyama T."/>
            <person name="Hasebe M."/>
            <person name="Maruyama T."/>
            <person name="Minagawa J."/>
            <person name="Obokata J."/>
            <person name="Shigenobu S."/>
        </authorList>
    </citation>
    <scope>NUCLEOTIDE SEQUENCE [LARGE SCALE GENOMIC DNA]</scope>
</reference>
<dbReference type="Proteomes" id="UP000735302">
    <property type="component" value="Unassembled WGS sequence"/>
</dbReference>
<name>A0AAV4DRR8_9GAST</name>
<accession>A0AAV4DRR8</accession>
<feature type="domain" description="Transposable element P transposase-like RNase H" evidence="1">
    <location>
        <begin position="7"/>
        <end position="93"/>
    </location>
</feature>
<dbReference type="EMBL" id="BLXT01008216">
    <property type="protein sequence ID" value="GFO46762.1"/>
    <property type="molecule type" value="Genomic_DNA"/>
</dbReference>
<evidence type="ECO:0000313" key="2">
    <source>
        <dbReference type="EMBL" id="GFO46762.1"/>
    </source>
</evidence>
<proteinExistence type="predicted"/>
<keyword evidence="3" id="KW-1185">Reference proteome</keyword>
<gene>
    <name evidence="2" type="ORF">PoB_007326700</name>
</gene>
<organism evidence="2 3">
    <name type="scientific">Plakobranchus ocellatus</name>
    <dbReference type="NCBI Taxonomy" id="259542"/>
    <lineage>
        <taxon>Eukaryota</taxon>
        <taxon>Metazoa</taxon>
        <taxon>Spiralia</taxon>
        <taxon>Lophotrochozoa</taxon>
        <taxon>Mollusca</taxon>
        <taxon>Gastropoda</taxon>
        <taxon>Heterobranchia</taxon>
        <taxon>Euthyneura</taxon>
        <taxon>Panpulmonata</taxon>
        <taxon>Sacoglossa</taxon>
        <taxon>Placobranchoidea</taxon>
        <taxon>Plakobranchidae</taxon>
        <taxon>Plakobranchus</taxon>
    </lineage>
</organism>
<protein>
    <submittedName>
        <fullName evidence="2">THAP domain-containing protein 9</fullName>
    </submittedName>
</protein>
<comment type="caution">
    <text evidence="2">The sequence shown here is derived from an EMBL/GenBank/DDBJ whole genome shotgun (WGS) entry which is preliminary data.</text>
</comment>
<evidence type="ECO:0000313" key="3">
    <source>
        <dbReference type="Proteomes" id="UP000735302"/>
    </source>
</evidence>
<evidence type="ECO:0000259" key="1">
    <source>
        <dbReference type="Pfam" id="PF21787"/>
    </source>
</evidence>
<dbReference type="AlphaFoldDB" id="A0AAV4DRR8"/>
<sequence length="102" mass="11812">MSNLNSRPGFCSTILDALKIRMSSMTKLDKECTLIFDEMTIKEAVVYNIRDDEIMGFEDYGKRGLVFLARGLTSNWKQSFVFFLSRGTVKDTLLKTFYYLLL</sequence>